<dbReference type="RefSeq" id="WP_188889033.1">
    <property type="nucleotide sequence ID" value="NZ_BMHY01000003.1"/>
</dbReference>
<sequence>MSGRNNKPDNDGPASSPDRLDQFGDKLAQNNEEEFQSAAEEACETEASPNLQSKS</sequence>
<dbReference type="AlphaFoldDB" id="A0A917LZ30"/>
<feature type="compositionally biased region" description="Basic and acidic residues" evidence="1">
    <location>
        <begin position="1"/>
        <end position="10"/>
    </location>
</feature>
<gene>
    <name evidence="2" type="ORF">GCM10010918_21420</name>
</gene>
<proteinExistence type="predicted"/>
<organism evidence="2 3">
    <name type="scientific">Paenibacillus radicis</name>
    <name type="common">ex Gao et al. 2016</name>
    <dbReference type="NCBI Taxonomy" id="1737354"/>
    <lineage>
        <taxon>Bacteria</taxon>
        <taxon>Bacillati</taxon>
        <taxon>Bacillota</taxon>
        <taxon>Bacilli</taxon>
        <taxon>Bacillales</taxon>
        <taxon>Paenibacillaceae</taxon>
        <taxon>Paenibacillus</taxon>
    </lineage>
</organism>
<dbReference type="EMBL" id="BMHY01000003">
    <property type="protein sequence ID" value="GGG66668.1"/>
    <property type="molecule type" value="Genomic_DNA"/>
</dbReference>
<protein>
    <submittedName>
        <fullName evidence="2">Uncharacterized protein</fullName>
    </submittedName>
</protein>
<comment type="caution">
    <text evidence="2">The sequence shown here is derived from an EMBL/GenBank/DDBJ whole genome shotgun (WGS) entry which is preliminary data.</text>
</comment>
<evidence type="ECO:0000313" key="3">
    <source>
        <dbReference type="Proteomes" id="UP000600247"/>
    </source>
</evidence>
<name>A0A917LZ30_9BACL</name>
<dbReference type="Proteomes" id="UP000600247">
    <property type="component" value="Unassembled WGS sequence"/>
</dbReference>
<reference evidence="2 3" key="1">
    <citation type="journal article" date="2014" name="Int. J. Syst. Evol. Microbiol.">
        <title>Complete genome sequence of Corynebacterium casei LMG S-19264T (=DSM 44701T), isolated from a smear-ripened cheese.</title>
        <authorList>
            <consortium name="US DOE Joint Genome Institute (JGI-PGF)"/>
            <person name="Walter F."/>
            <person name="Albersmeier A."/>
            <person name="Kalinowski J."/>
            <person name="Ruckert C."/>
        </authorList>
    </citation>
    <scope>NUCLEOTIDE SEQUENCE [LARGE SCALE GENOMIC DNA]</scope>
    <source>
        <strain evidence="2 3">CGMCC 1.15286</strain>
    </source>
</reference>
<evidence type="ECO:0000256" key="1">
    <source>
        <dbReference type="SAM" id="MobiDB-lite"/>
    </source>
</evidence>
<feature type="region of interest" description="Disordered" evidence="1">
    <location>
        <begin position="1"/>
        <end position="55"/>
    </location>
</feature>
<keyword evidence="3" id="KW-1185">Reference proteome</keyword>
<evidence type="ECO:0000313" key="2">
    <source>
        <dbReference type="EMBL" id="GGG66668.1"/>
    </source>
</evidence>
<accession>A0A917LZ30</accession>